<accession>A0AAV1TUG1</accession>
<protein>
    <submittedName>
        <fullName evidence="1">Uncharacterized protein</fullName>
    </submittedName>
</protein>
<evidence type="ECO:0000313" key="2">
    <source>
        <dbReference type="Proteomes" id="UP001162060"/>
    </source>
</evidence>
<comment type="caution">
    <text evidence="1">The sequence shown here is derived from an EMBL/GenBank/DDBJ whole genome shotgun (WGS) entry which is preliminary data.</text>
</comment>
<dbReference type="Proteomes" id="UP001162060">
    <property type="component" value="Unassembled WGS sequence"/>
</dbReference>
<name>A0AAV1TUG1_9STRA</name>
<organism evidence="1 2">
    <name type="scientific">Peronospora matthiolae</name>
    <dbReference type="NCBI Taxonomy" id="2874970"/>
    <lineage>
        <taxon>Eukaryota</taxon>
        <taxon>Sar</taxon>
        <taxon>Stramenopiles</taxon>
        <taxon>Oomycota</taxon>
        <taxon>Peronosporomycetes</taxon>
        <taxon>Peronosporales</taxon>
        <taxon>Peronosporaceae</taxon>
        <taxon>Peronospora</taxon>
    </lineage>
</organism>
<gene>
    <name evidence="1" type="ORF">PM001_LOCUS10568</name>
</gene>
<dbReference type="AlphaFoldDB" id="A0AAV1TUG1"/>
<dbReference type="EMBL" id="CAKLBY020000086">
    <property type="protein sequence ID" value="CAK7925418.1"/>
    <property type="molecule type" value="Genomic_DNA"/>
</dbReference>
<evidence type="ECO:0000313" key="1">
    <source>
        <dbReference type="EMBL" id="CAK7925418.1"/>
    </source>
</evidence>
<reference evidence="1" key="1">
    <citation type="submission" date="2024-01" db="EMBL/GenBank/DDBJ databases">
        <authorList>
            <person name="Webb A."/>
        </authorList>
    </citation>
    <scope>NUCLEOTIDE SEQUENCE</scope>
    <source>
        <strain evidence="1">Pm1</strain>
    </source>
</reference>
<sequence length="73" mass="8979">MMPPRFQVDWILQFPPRVIRRREVSPSSWMHHPTRQKRRALSQAHLDYDSRYLLQTQRMYLPHVVTNHVNFPQ</sequence>
<proteinExistence type="predicted"/>